<organism evidence="3 4">
    <name type="scientific">Kitasatospora setae (strain ATCC 33774 / DSM 43861 / JCM 3304 / KCC A-0304 / NBRC 14216 / KM-6054)</name>
    <name type="common">Streptomyces setae</name>
    <dbReference type="NCBI Taxonomy" id="452652"/>
    <lineage>
        <taxon>Bacteria</taxon>
        <taxon>Bacillati</taxon>
        <taxon>Actinomycetota</taxon>
        <taxon>Actinomycetes</taxon>
        <taxon>Kitasatosporales</taxon>
        <taxon>Streptomycetaceae</taxon>
        <taxon>Kitasatospora</taxon>
    </lineage>
</organism>
<keyword evidence="4" id="KW-1185">Reference proteome</keyword>
<dbReference type="KEGG" id="ksk:KSE_73730"/>
<dbReference type="InterPro" id="IPR023286">
    <property type="entry name" value="ABATE_dom_sf"/>
</dbReference>
<dbReference type="STRING" id="452652.KSE_73730"/>
<protein>
    <recommendedName>
        <fullName evidence="2">Zinc finger CGNR domain-containing protein</fullName>
    </recommendedName>
</protein>
<dbReference type="InterPro" id="IPR021005">
    <property type="entry name" value="Znf_CGNR"/>
</dbReference>
<evidence type="ECO:0000256" key="1">
    <source>
        <dbReference type="SAM" id="MobiDB-lite"/>
    </source>
</evidence>
<evidence type="ECO:0000259" key="2">
    <source>
        <dbReference type="Pfam" id="PF11706"/>
    </source>
</evidence>
<proteinExistence type="predicted"/>
<feature type="domain" description="Zinc finger CGNR" evidence="2">
    <location>
        <begin position="155"/>
        <end position="195"/>
    </location>
</feature>
<dbReference type="PATRIC" id="fig|452652.3.peg.7416"/>
<dbReference type="EMBL" id="AP010968">
    <property type="protein sequence ID" value="BAJ33128.1"/>
    <property type="molecule type" value="Genomic_DNA"/>
</dbReference>
<dbReference type="Pfam" id="PF07336">
    <property type="entry name" value="ABATE"/>
    <property type="match status" value="1"/>
</dbReference>
<evidence type="ECO:0000313" key="3">
    <source>
        <dbReference type="EMBL" id="BAJ33128.1"/>
    </source>
</evidence>
<feature type="region of interest" description="Disordered" evidence="1">
    <location>
        <begin position="1"/>
        <end position="24"/>
    </location>
</feature>
<dbReference type="InterPro" id="IPR010852">
    <property type="entry name" value="ABATE"/>
</dbReference>
<accession>E4NJI0</accession>
<name>E4NJI0_KITSK</name>
<dbReference type="HOGENOM" id="CLU_087298_1_0_11"/>
<dbReference type="PANTHER" id="PTHR35525:SF3">
    <property type="entry name" value="BLL6575 PROTEIN"/>
    <property type="match status" value="1"/>
</dbReference>
<sequence>MSKALHQQGAHHPEEETDVSSPGFRPAQRLIDLANAVRTHPDLPRALAVRLLVRHGERPAELAPDAFTDADLSELRDAARQLADLLAEPDPDAAAAALNATLAAHAVAPRLSRHDGHAWHLHVDRADAGWGEWLLASSALALAQLLTEHGRPVWGECAAPGCRTLHLGPGPGSPRRYCSPACASRTRVAEHRRRRAAAQDGAGG</sequence>
<dbReference type="Proteomes" id="UP000007076">
    <property type="component" value="Chromosome"/>
</dbReference>
<evidence type="ECO:0000313" key="4">
    <source>
        <dbReference type="Proteomes" id="UP000007076"/>
    </source>
</evidence>
<dbReference type="eggNOG" id="COG5516">
    <property type="taxonomic scope" value="Bacteria"/>
</dbReference>
<dbReference type="Gene3D" id="1.10.3300.10">
    <property type="entry name" value="Jann2411-like domain"/>
    <property type="match status" value="1"/>
</dbReference>
<dbReference type="AlphaFoldDB" id="E4NJI0"/>
<dbReference type="SUPFAM" id="SSF160904">
    <property type="entry name" value="Jann2411-like"/>
    <property type="match status" value="1"/>
</dbReference>
<dbReference type="PANTHER" id="PTHR35525">
    <property type="entry name" value="BLL6575 PROTEIN"/>
    <property type="match status" value="1"/>
</dbReference>
<reference evidence="3 4" key="1">
    <citation type="journal article" date="2010" name="DNA Res.">
        <title>Genome sequence of Kitasatospora setae NBRC 14216T: an evolutionary snapshot of the family Streptomycetaceae.</title>
        <authorList>
            <person name="Ichikawa N."/>
            <person name="Oguchi A."/>
            <person name="Ikeda H."/>
            <person name="Ishikawa J."/>
            <person name="Kitani S."/>
            <person name="Watanabe Y."/>
            <person name="Nakamura S."/>
            <person name="Katano Y."/>
            <person name="Kishi E."/>
            <person name="Sasagawa M."/>
            <person name="Ankai A."/>
            <person name="Fukui S."/>
            <person name="Hashimoto Y."/>
            <person name="Kamata S."/>
            <person name="Otoguro M."/>
            <person name="Tanikawa S."/>
            <person name="Nihira T."/>
            <person name="Horinouchi S."/>
            <person name="Ohnishi Y."/>
            <person name="Hayakawa M."/>
            <person name="Kuzuyama T."/>
            <person name="Arisawa A."/>
            <person name="Nomoto F."/>
            <person name="Miura H."/>
            <person name="Takahashi Y."/>
            <person name="Fujita N."/>
        </authorList>
    </citation>
    <scope>NUCLEOTIDE SEQUENCE [LARGE SCALE GENOMIC DNA]</scope>
    <source>
        <strain evidence="4">ATCC 33774 / DSM 43861 / JCM 3304 / KCC A-0304 / NBRC 14216 / KM-6054</strain>
    </source>
</reference>
<dbReference type="Pfam" id="PF11706">
    <property type="entry name" value="zf-CGNR"/>
    <property type="match status" value="1"/>
</dbReference>
<gene>
    <name evidence="3" type="ordered locus">KSE_73730</name>
</gene>